<organism evidence="1 2">
    <name type="scientific">Entomophthora muscae</name>
    <dbReference type="NCBI Taxonomy" id="34485"/>
    <lineage>
        <taxon>Eukaryota</taxon>
        <taxon>Fungi</taxon>
        <taxon>Fungi incertae sedis</taxon>
        <taxon>Zoopagomycota</taxon>
        <taxon>Entomophthoromycotina</taxon>
        <taxon>Entomophthoromycetes</taxon>
        <taxon>Entomophthorales</taxon>
        <taxon>Entomophthoraceae</taxon>
        <taxon>Entomophthora</taxon>
    </lineage>
</organism>
<comment type="caution">
    <text evidence="1">The sequence shown here is derived from an EMBL/GenBank/DDBJ whole genome shotgun (WGS) entry which is preliminary data.</text>
</comment>
<evidence type="ECO:0000313" key="1">
    <source>
        <dbReference type="EMBL" id="KAJ9070704.1"/>
    </source>
</evidence>
<dbReference type="EMBL" id="QTSX02003563">
    <property type="protein sequence ID" value="KAJ9070704.1"/>
    <property type="molecule type" value="Genomic_DNA"/>
</dbReference>
<reference evidence="1" key="1">
    <citation type="submission" date="2022-04" db="EMBL/GenBank/DDBJ databases">
        <title>Genome of the entomopathogenic fungus Entomophthora muscae.</title>
        <authorList>
            <person name="Elya C."/>
            <person name="Lovett B.R."/>
            <person name="Lee E."/>
            <person name="Macias A.M."/>
            <person name="Hajek A.E."/>
            <person name="De Bivort B.L."/>
            <person name="Kasson M.T."/>
            <person name="De Fine Licht H.H."/>
            <person name="Stajich J.E."/>
        </authorList>
    </citation>
    <scope>NUCLEOTIDE SEQUENCE</scope>
    <source>
        <strain evidence="1">Berkeley</strain>
    </source>
</reference>
<proteinExistence type="predicted"/>
<gene>
    <name evidence="1" type="primary">LEM3_1</name>
    <name evidence="1" type="ORF">DSO57_1004935</name>
</gene>
<evidence type="ECO:0000313" key="2">
    <source>
        <dbReference type="Proteomes" id="UP001165960"/>
    </source>
</evidence>
<protein>
    <submittedName>
        <fullName evidence="1">Alkylphosphocholine resistance protein lem3</fullName>
    </submittedName>
</protein>
<accession>A0ACC2T7R7</accession>
<name>A0ACC2T7R7_9FUNG</name>
<dbReference type="Proteomes" id="UP001165960">
    <property type="component" value="Unassembled WGS sequence"/>
</dbReference>
<keyword evidence="2" id="KW-1185">Reference proteome</keyword>
<sequence length="381" mass="42834">MTSTIEQKSRKPEDTAFKQQRLRAWQPILTPRTVLPTLFIIGIIFAPLGGIFLYSSSKLFELAIDYTTCSEYNGTEFSVPESPNNIILSYGKTTMNADSPFYFQDSSSCKISFTLQEEIQGPIFVYYQLSNFYQNHRRYVKSVSYSQLSGEAVTASDLYSDCNPIISNTTTNKIVYPCGLIANSIFNDTIFGLKADGADIPLNEKGITWKSDSKKYNKTSYKVSQIAPPPNWIRRYPDGYNDDNVPNLAEDEHFQVWMRTAALPNFRKLYARIDQNLKAATYTIEIADFFNATDFEGSKLLVFSTISFLGGKNPYLGLAYLCLGSICVVLGLAFTARHLMYPRKLGDSSYLSWNQNRLPPSTSNRASLHPTSSADPTLAEN</sequence>